<proteinExistence type="predicted"/>
<keyword evidence="2" id="KW-1185">Reference proteome</keyword>
<name>A0A9N9KBI7_9GLOM</name>
<feature type="non-terminal residue" evidence="1">
    <location>
        <position position="66"/>
    </location>
</feature>
<comment type="caution">
    <text evidence="1">The sequence shown here is derived from an EMBL/GenBank/DDBJ whole genome shotgun (WGS) entry which is preliminary data.</text>
</comment>
<protein>
    <submittedName>
        <fullName evidence="1">24788_t:CDS:1</fullName>
    </submittedName>
</protein>
<dbReference type="Proteomes" id="UP000789759">
    <property type="component" value="Unassembled WGS sequence"/>
</dbReference>
<evidence type="ECO:0000313" key="1">
    <source>
        <dbReference type="EMBL" id="CAG8820613.1"/>
    </source>
</evidence>
<dbReference type="OrthoDB" id="2390294at2759"/>
<sequence>KDTKIGLHYLIWTPNQENDLLVDIMSFTSIIILEIQNQFPNDPFVEAIGIFKLSAELLNNENLLEF</sequence>
<dbReference type="AlphaFoldDB" id="A0A9N9KBI7"/>
<evidence type="ECO:0000313" key="2">
    <source>
        <dbReference type="Proteomes" id="UP000789759"/>
    </source>
</evidence>
<reference evidence="1" key="1">
    <citation type="submission" date="2021-06" db="EMBL/GenBank/DDBJ databases">
        <authorList>
            <person name="Kallberg Y."/>
            <person name="Tangrot J."/>
            <person name="Rosling A."/>
        </authorList>
    </citation>
    <scope>NUCLEOTIDE SEQUENCE</scope>
    <source>
        <strain evidence="1">FL966</strain>
    </source>
</reference>
<accession>A0A9N9KBI7</accession>
<dbReference type="EMBL" id="CAJVQA010049446">
    <property type="protein sequence ID" value="CAG8820613.1"/>
    <property type="molecule type" value="Genomic_DNA"/>
</dbReference>
<gene>
    <name evidence="1" type="ORF">CPELLU_LOCUS19652</name>
</gene>
<organism evidence="1 2">
    <name type="scientific">Cetraspora pellucida</name>
    <dbReference type="NCBI Taxonomy" id="1433469"/>
    <lineage>
        <taxon>Eukaryota</taxon>
        <taxon>Fungi</taxon>
        <taxon>Fungi incertae sedis</taxon>
        <taxon>Mucoromycota</taxon>
        <taxon>Glomeromycotina</taxon>
        <taxon>Glomeromycetes</taxon>
        <taxon>Diversisporales</taxon>
        <taxon>Gigasporaceae</taxon>
        <taxon>Cetraspora</taxon>
    </lineage>
</organism>
<feature type="non-terminal residue" evidence="1">
    <location>
        <position position="1"/>
    </location>
</feature>